<accession>A0ABU8HJ47</accession>
<name>A0ABU8HJ47_9BACI</name>
<evidence type="ECO:0000313" key="2">
    <source>
        <dbReference type="Proteomes" id="UP001312865"/>
    </source>
</evidence>
<proteinExistence type="predicted"/>
<protein>
    <submittedName>
        <fullName evidence="1">dUTP diphosphatase</fullName>
        <ecNumber evidence="1">3.6.1.23</ecNumber>
    </submittedName>
</protein>
<sequence length="164" mass="19513">MQNDLLKLVETQRELRKRIGYNESDRHEKLVLAFLVELGELANETRCFKFWSKKPPSEKKKILEEYSDGFHFVLELGIEIEYDFSEPITISDVPNTTIEQHFLKLSQQICSMRYWSKGGNAFFYKHLLDDYIKLGMLLGFSWEEIVQAYYKKNEINHTRQESGY</sequence>
<dbReference type="PIRSF" id="PIRSF030140">
    <property type="entry name" value="UCP030140"/>
    <property type="match status" value="1"/>
</dbReference>
<gene>
    <name evidence="1" type="ORF">WAK64_20570</name>
</gene>
<dbReference type="CDD" id="cd11527">
    <property type="entry name" value="NTP-PPase_dUTPase"/>
    <property type="match status" value="1"/>
</dbReference>
<dbReference type="EC" id="3.6.1.23" evidence="1"/>
<dbReference type="EMBL" id="JBBAXC010000026">
    <property type="protein sequence ID" value="MEI5909426.1"/>
    <property type="molecule type" value="Genomic_DNA"/>
</dbReference>
<dbReference type="Gene3D" id="1.10.4010.10">
    <property type="entry name" value="Type II deoxyuridine triphosphatase"/>
    <property type="match status" value="1"/>
</dbReference>
<dbReference type="RefSeq" id="WP_336588870.1">
    <property type="nucleotide sequence ID" value="NZ_JBBAXC010000026.1"/>
</dbReference>
<dbReference type="GO" id="GO:0004170">
    <property type="term" value="F:dUTP diphosphatase activity"/>
    <property type="evidence" value="ECO:0007669"/>
    <property type="project" value="UniProtKB-EC"/>
</dbReference>
<keyword evidence="2" id="KW-1185">Reference proteome</keyword>
<organism evidence="1 2">
    <name type="scientific">Bacillus spongiae</name>
    <dbReference type="NCBI Taxonomy" id="2683610"/>
    <lineage>
        <taxon>Bacteria</taxon>
        <taxon>Bacillati</taxon>
        <taxon>Bacillota</taxon>
        <taxon>Bacilli</taxon>
        <taxon>Bacillales</taxon>
        <taxon>Bacillaceae</taxon>
        <taxon>Bacillus</taxon>
    </lineage>
</organism>
<comment type="caution">
    <text evidence="1">The sequence shown here is derived from an EMBL/GenBank/DDBJ whole genome shotgun (WGS) entry which is preliminary data.</text>
</comment>
<dbReference type="InterPro" id="IPR016947">
    <property type="entry name" value="UCP030140"/>
</dbReference>
<reference evidence="1 2" key="1">
    <citation type="journal article" date="2018" name="J. Microbiol.">
        <title>Bacillus spongiae sp. nov., isolated from sponge of Jeju Island.</title>
        <authorList>
            <person name="Lee G.E."/>
            <person name="Im W.T."/>
            <person name="Park J.S."/>
        </authorList>
    </citation>
    <scope>NUCLEOTIDE SEQUENCE [LARGE SCALE GENOMIC DNA]</scope>
    <source>
        <strain evidence="1 2">135PIL107-10</strain>
    </source>
</reference>
<dbReference type="InterPro" id="IPR014871">
    <property type="entry name" value="dUTPase/dCTP_pyrophosphatase"/>
</dbReference>
<keyword evidence="1" id="KW-0378">Hydrolase</keyword>
<evidence type="ECO:0000313" key="1">
    <source>
        <dbReference type="EMBL" id="MEI5909426.1"/>
    </source>
</evidence>
<dbReference type="Proteomes" id="UP001312865">
    <property type="component" value="Unassembled WGS sequence"/>
</dbReference>
<dbReference type="Pfam" id="PF08761">
    <property type="entry name" value="dUTPase_2"/>
    <property type="match status" value="1"/>
</dbReference>
<dbReference type="SUPFAM" id="SSF101386">
    <property type="entry name" value="all-alpha NTP pyrophosphatases"/>
    <property type="match status" value="1"/>
</dbReference>